<evidence type="ECO:0000259" key="6">
    <source>
        <dbReference type="SMART" id="SM00849"/>
    </source>
</evidence>
<dbReference type="SMART" id="SM00849">
    <property type="entry name" value="Lactamase_B"/>
    <property type="match status" value="1"/>
</dbReference>
<dbReference type="Gene3D" id="2.60.40.10">
    <property type="entry name" value="Immunoglobulins"/>
    <property type="match status" value="1"/>
</dbReference>
<dbReference type="AlphaFoldDB" id="A0A0K8P1R7"/>
<evidence type="ECO:0000313" key="7">
    <source>
        <dbReference type="EMBL" id="GAP36115.1"/>
    </source>
</evidence>
<dbReference type="PROSITE" id="PS51257">
    <property type="entry name" value="PROKAR_LIPOPROTEIN"/>
    <property type="match status" value="1"/>
</dbReference>
<dbReference type="Proteomes" id="UP000037660">
    <property type="component" value="Unassembled WGS sequence"/>
</dbReference>
<sequence length="492" mass="50614">MKTMHRAAAALVALAGLTVAACGGDGGEMAATAAPQAPAIQPTNFELQMEASRLNTGGDPRMVHPWRAFYCNLSDDNNAIVLAERQRNSIRMPLTQILDDVWYIGTEYVGQYVLRNEQGLVMIDAGNSAAEMNNFNLPALRSLGLGTGMPLHAVLVTHGHGDHDGGAAELKSATGAPIYLGSADASGKAYAPTALDSSVLTPYDIQVGGRTITVLSTPGHTAGATGFVVRAKDGGKEVRLFVSGGSSLVANNPGLVRAYLASMESTYAMLKALKVDTASNPHTYWDGSRDLIKRIQSEGLKSPSQFVIGNQALLRAMAIGRTCTAAYLAKQDPTAAPSVWRVSELDFLPASPAPGRVAARLSNGWGPVAGQTVSFKLDSGALLCSAVTGADGTATCASTSAPLRAGVDRVTAEFAGASTAAVVDLPSEAAAASGDTGALACRDLAQARAALGTRRGDSGYSARLDVDADGVLGLRDVDAIARLVPSGTTCGA</sequence>
<dbReference type="RefSeq" id="WP_054020131.1">
    <property type="nucleotide sequence ID" value="NZ_BBYR01000032.1"/>
</dbReference>
<name>A0A0K8P1R7_PISS1</name>
<comment type="cofactor">
    <cofactor evidence="1">
        <name>Zn(2+)</name>
        <dbReference type="ChEBI" id="CHEBI:29105"/>
    </cofactor>
</comment>
<dbReference type="PROSITE" id="PS00018">
    <property type="entry name" value="EF_HAND_1"/>
    <property type="match status" value="1"/>
</dbReference>
<dbReference type="EMBL" id="BBYR01000032">
    <property type="protein sequence ID" value="GAP36115.1"/>
    <property type="molecule type" value="Genomic_DNA"/>
</dbReference>
<keyword evidence="3" id="KW-0378">Hydrolase</keyword>
<feature type="domain" description="Metallo-beta-lactamase" evidence="6">
    <location>
        <begin position="108"/>
        <end position="282"/>
    </location>
</feature>
<evidence type="ECO:0000256" key="1">
    <source>
        <dbReference type="ARBA" id="ARBA00001947"/>
    </source>
</evidence>
<dbReference type="InterPro" id="IPR036866">
    <property type="entry name" value="RibonucZ/Hydroxyglut_hydro"/>
</dbReference>
<dbReference type="GO" id="GO:0017001">
    <property type="term" value="P:antibiotic catabolic process"/>
    <property type="evidence" value="ECO:0007669"/>
    <property type="project" value="InterPro"/>
</dbReference>
<keyword evidence="8" id="KW-1185">Reference proteome</keyword>
<reference evidence="8" key="1">
    <citation type="submission" date="2015-07" db="EMBL/GenBank/DDBJ databases">
        <title>Discovery of a poly(ethylene terephthalate assimilation.</title>
        <authorList>
            <person name="Yoshida S."/>
            <person name="Hiraga K."/>
            <person name="Takehana T."/>
            <person name="Taniguchi I."/>
            <person name="Yamaji H."/>
            <person name="Maeda Y."/>
            <person name="Toyohara K."/>
            <person name="Miyamoto K."/>
            <person name="Kimura Y."/>
            <person name="Oda K."/>
        </authorList>
    </citation>
    <scope>NUCLEOTIDE SEQUENCE [LARGE SCALE GENOMIC DNA]</scope>
    <source>
        <strain evidence="8">NBRC 110686 / TISTR 2288 / 201-F6</strain>
    </source>
</reference>
<keyword evidence="2" id="KW-0479">Metal-binding</keyword>
<keyword evidence="5" id="KW-0732">Signal</keyword>
<dbReference type="STRING" id="1547922.ISF6_1955"/>
<dbReference type="InterPro" id="IPR008964">
    <property type="entry name" value="Invasin/intimin_cell_adhesion"/>
</dbReference>
<dbReference type="Pfam" id="PF00753">
    <property type="entry name" value="Lactamase_B"/>
    <property type="match status" value="1"/>
</dbReference>
<dbReference type="Gene3D" id="1.10.1330.10">
    <property type="entry name" value="Dockerin domain"/>
    <property type="match status" value="1"/>
</dbReference>
<comment type="caution">
    <text evidence="7">The sequence shown here is derived from an EMBL/GenBank/DDBJ whole genome shotgun (WGS) entry which is preliminary data.</text>
</comment>
<dbReference type="InterPro" id="IPR013783">
    <property type="entry name" value="Ig-like_fold"/>
</dbReference>
<dbReference type="InterPro" id="IPR051453">
    <property type="entry name" value="MBL_Glyoxalase_II"/>
</dbReference>
<protein>
    <submittedName>
        <fullName evidence="7">Metallo-beta-lactamase domain protein</fullName>
    </submittedName>
</protein>
<dbReference type="SUPFAM" id="SSF56281">
    <property type="entry name" value="Metallo-hydrolase/oxidoreductase"/>
    <property type="match status" value="1"/>
</dbReference>
<dbReference type="InterPro" id="IPR036439">
    <property type="entry name" value="Dockerin_dom_sf"/>
</dbReference>
<accession>A0A0K8P1R7</accession>
<evidence type="ECO:0000256" key="4">
    <source>
        <dbReference type="ARBA" id="ARBA00022833"/>
    </source>
</evidence>
<feature type="chain" id="PRO_5005513603" evidence="5">
    <location>
        <begin position="21"/>
        <end position="492"/>
    </location>
</feature>
<evidence type="ECO:0000256" key="2">
    <source>
        <dbReference type="ARBA" id="ARBA00022723"/>
    </source>
</evidence>
<organism evidence="7 8">
    <name type="scientific">Piscinibacter sakaiensis</name>
    <name type="common">Ideonella sakaiensis</name>
    <dbReference type="NCBI Taxonomy" id="1547922"/>
    <lineage>
        <taxon>Bacteria</taxon>
        <taxon>Pseudomonadati</taxon>
        <taxon>Pseudomonadota</taxon>
        <taxon>Betaproteobacteria</taxon>
        <taxon>Burkholderiales</taxon>
        <taxon>Sphaerotilaceae</taxon>
        <taxon>Piscinibacter</taxon>
    </lineage>
</organism>
<evidence type="ECO:0000256" key="5">
    <source>
        <dbReference type="SAM" id="SignalP"/>
    </source>
</evidence>
<gene>
    <name evidence="7" type="ORF">ISF6_1955</name>
</gene>
<dbReference type="PANTHER" id="PTHR46233:SF3">
    <property type="entry name" value="HYDROXYACYLGLUTATHIONE HYDROLASE GLOC"/>
    <property type="match status" value="1"/>
</dbReference>
<dbReference type="GO" id="GO:0008800">
    <property type="term" value="F:beta-lactamase activity"/>
    <property type="evidence" value="ECO:0007669"/>
    <property type="project" value="InterPro"/>
</dbReference>
<dbReference type="OrthoDB" id="9784009at2"/>
<dbReference type="GO" id="GO:0000272">
    <property type="term" value="P:polysaccharide catabolic process"/>
    <property type="evidence" value="ECO:0007669"/>
    <property type="project" value="InterPro"/>
</dbReference>
<evidence type="ECO:0000256" key="3">
    <source>
        <dbReference type="ARBA" id="ARBA00022801"/>
    </source>
</evidence>
<dbReference type="InterPro" id="IPR001018">
    <property type="entry name" value="Beta-lactamase_class-B_CS"/>
</dbReference>
<keyword evidence="4" id="KW-0862">Zinc</keyword>
<proteinExistence type="predicted"/>
<dbReference type="InterPro" id="IPR018247">
    <property type="entry name" value="EF_Hand_1_Ca_BS"/>
</dbReference>
<reference evidence="7 8" key="2">
    <citation type="journal article" date="2016" name="Science">
        <title>A bacterium that degrades and assimilates poly(ethylene terephthalate).</title>
        <authorList>
            <person name="Yoshida S."/>
            <person name="Hiraga K."/>
            <person name="Takehana T."/>
            <person name="Taniguchi I."/>
            <person name="Yamaji H."/>
            <person name="Maeda Y."/>
            <person name="Toyohara K."/>
            <person name="Miyamoto K."/>
            <person name="Kimura Y."/>
            <person name="Oda K."/>
        </authorList>
    </citation>
    <scope>NUCLEOTIDE SEQUENCE [LARGE SCALE GENOMIC DNA]</scope>
    <source>
        <strain evidence="8">NBRC 110686 / TISTR 2288 / 201-F6</strain>
    </source>
</reference>
<dbReference type="SUPFAM" id="SSF49373">
    <property type="entry name" value="Invasin/intimin cell-adhesion fragments"/>
    <property type="match status" value="1"/>
</dbReference>
<dbReference type="GO" id="GO:0008270">
    <property type="term" value="F:zinc ion binding"/>
    <property type="evidence" value="ECO:0007669"/>
    <property type="project" value="InterPro"/>
</dbReference>
<evidence type="ECO:0000313" key="8">
    <source>
        <dbReference type="Proteomes" id="UP000037660"/>
    </source>
</evidence>
<dbReference type="PROSITE" id="PS00743">
    <property type="entry name" value="BETA_LACTAMASE_B_1"/>
    <property type="match status" value="1"/>
</dbReference>
<dbReference type="PANTHER" id="PTHR46233">
    <property type="entry name" value="HYDROXYACYLGLUTATHIONE HYDROLASE GLOC"/>
    <property type="match status" value="1"/>
</dbReference>
<feature type="signal peptide" evidence="5">
    <location>
        <begin position="1"/>
        <end position="20"/>
    </location>
</feature>
<dbReference type="Gene3D" id="3.60.15.10">
    <property type="entry name" value="Ribonuclease Z/Hydroxyacylglutathione hydrolase-like"/>
    <property type="match status" value="1"/>
</dbReference>
<dbReference type="InterPro" id="IPR001279">
    <property type="entry name" value="Metallo-B-lactamas"/>
</dbReference>